<keyword evidence="1 7" id="KW-1003">Cell membrane</keyword>
<dbReference type="RefSeq" id="WP_026465397.1">
    <property type="nucleotide sequence ID" value="NZ_CANSXX010000011.1"/>
</dbReference>
<sequence>MAIFLLQDQVNIKMNAMPAEKAIPNIPAYPEERQQAQPKRNMTTLPASIPASKSRPKVKFSLMQKMLMTVAFLFMISGLLGVTIMRANVNAASQQLQEVQQNAEDLGVQKENLTQEVHELSNYSRVVEIAEEQGLNMNEENIRNVE</sequence>
<dbReference type="KEGG" id="aui:APT62_06715"/>
<evidence type="ECO:0000256" key="8">
    <source>
        <dbReference type="NCBIfam" id="TIGR02209"/>
    </source>
</evidence>
<accession>A0A0U4X0H9</accession>
<evidence type="ECO:0000256" key="3">
    <source>
        <dbReference type="ARBA" id="ARBA00022692"/>
    </source>
</evidence>
<keyword evidence="3 7" id="KW-0812">Transmembrane</keyword>
<keyword evidence="5 7" id="KW-0472">Membrane</keyword>
<dbReference type="HAMAP" id="MF_00910">
    <property type="entry name" value="FtsL"/>
    <property type="match status" value="1"/>
</dbReference>
<evidence type="ECO:0000256" key="5">
    <source>
        <dbReference type="ARBA" id="ARBA00023136"/>
    </source>
</evidence>
<feature type="coiled-coil region" evidence="9">
    <location>
        <begin position="82"/>
        <end position="116"/>
    </location>
</feature>
<keyword evidence="4 7" id="KW-1133">Transmembrane helix</keyword>
<keyword evidence="9" id="KW-0175">Coiled coil</keyword>
<dbReference type="EMBL" id="CP014162">
    <property type="protein sequence ID" value="AMB98049.1"/>
    <property type="molecule type" value="Genomic_DNA"/>
</dbReference>
<evidence type="ECO:0000313" key="11">
    <source>
        <dbReference type="EMBL" id="WAT25097.1"/>
    </source>
</evidence>
<dbReference type="GeneID" id="92867365"/>
<name>A0A0U4X0H9_9LACT</name>
<reference evidence="10 12" key="1">
    <citation type="journal article" date="2016" name="Genome Announc.">
        <title>Complete Genome Sequences of Aerococcus christensenii CCUG 28831T, Aerococcus sanguinicola CCUG 43001T, Aerococcus urinae CCUG 36881T, Aerococcus urinaeequi CCUG 28094T, Aerococcus urinaehominis CCUG 42038 BT, and Aerococcus viridans CCUG 4311T.</title>
        <authorList>
            <person name="Carkaci D."/>
            <person name="Dargis R."/>
            <person name="Nielsen X.C."/>
            <person name="Skovgaard O."/>
            <person name="Fuursted K."/>
            <person name="Christensen J.J."/>
        </authorList>
    </citation>
    <scope>NUCLEOTIDE SEQUENCE [LARGE SCALE GENOMIC DNA]</scope>
    <source>
        <strain evidence="10 12">CCUG28094</strain>
    </source>
</reference>
<comment type="subcellular location">
    <subcellularLocation>
        <location evidence="7">Cell membrane</location>
        <topology evidence="7">Single-pass type II membrane protein</topology>
    </subcellularLocation>
    <text evidence="7">Localizes to the division septum where it forms a ring structure.</text>
</comment>
<dbReference type="AlphaFoldDB" id="A0A0U4X0H9"/>
<reference evidence="12" key="2">
    <citation type="submission" date="2016-01" db="EMBL/GenBank/DDBJ databases">
        <title>Six Aerococcus type strain genome sequencing and assembly using PacBio and Illumina Hiseq.</title>
        <authorList>
            <person name="Carkaci D."/>
            <person name="Dargis R."/>
            <person name="Nielsen X.C."/>
            <person name="Skovgaard O."/>
            <person name="Fuursted K."/>
            <person name="Christensen J.J."/>
        </authorList>
    </citation>
    <scope>NUCLEOTIDE SEQUENCE [LARGE SCALE GENOMIC DNA]</scope>
    <source>
        <strain evidence="12">CCUG28094</strain>
    </source>
</reference>
<protein>
    <recommendedName>
        <fullName evidence="7 8">Cell division protein FtsL</fullName>
    </recommendedName>
</protein>
<evidence type="ECO:0000256" key="1">
    <source>
        <dbReference type="ARBA" id="ARBA00022475"/>
    </source>
</evidence>
<evidence type="ECO:0000313" key="10">
    <source>
        <dbReference type="EMBL" id="AMB98049.1"/>
    </source>
</evidence>
<dbReference type="EMBL" id="CP114063">
    <property type="protein sequence ID" value="WAT25097.1"/>
    <property type="molecule type" value="Genomic_DNA"/>
</dbReference>
<evidence type="ECO:0000313" key="12">
    <source>
        <dbReference type="Proteomes" id="UP000067698"/>
    </source>
</evidence>
<evidence type="ECO:0000256" key="9">
    <source>
        <dbReference type="SAM" id="Coils"/>
    </source>
</evidence>
<gene>
    <name evidence="7 11" type="primary">ftsL</name>
    <name evidence="10" type="ORF">AWM74_07310</name>
    <name evidence="11" type="ORF">OZ415_03140</name>
</gene>
<feature type="transmembrane region" description="Helical" evidence="7">
    <location>
        <begin position="66"/>
        <end position="85"/>
    </location>
</feature>
<evidence type="ECO:0000256" key="2">
    <source>
        <dbReference type="ARBA" id="ARBA00022618"/>
    </source>
</evidence>
<keyword evidence="2 7" id="KW-0132">Cell division</keyword>
<dbReference type="Proteomes" id="UP001164714">
    <property type="component" value="Chromosome"/>
</dbReference>
<dbReference type="GO" id="GO:0032153">
    <property type="term" value="C:cell division site"/>
    <property type="evidence" value="ECO:0007669"/>
    <property type="project" value="UniProtKB-UniRule"/>
</dbReference>
<comment type="function">
    <text evidence="7">Essential cell division protein.</text>
</comment>
<comment type="similarity">
    <text evidence="7">Belongs to the FtsL family.</text>
</comment>
<evidence type="ECO:0000313" key="13">
    <source>
        <dbReference type="Proteomes" id="UP001164714"/>
    </source>
</evidence>
<reference evidence="11" key="3">
    <citation type="submission" date="2022-12" db="EMBL/GenBank/DDBJ databases">
        <title>Whole genome sequence analysis of a duck derived balloon bacteium Aerococcus urinaeequi henan2020.</title>
        <authorList>
            <person name="Zhang H."/>
            <person name="Qiao H.X."/>
            <person name="Bian C.Z."/>
            <person name="Shu J.C."/>
        </authorList>
    </citation>
    <scope>NUCLEOTIDE SEQUENCE</scope>
    <source>
        <strain evidence="11">2020-HN-1</strain>
    </source>
</reference>
<organism evidence="11 13">
    <name type="scientific">Aerococcus urinaeequi</name>
    <dbReference type="NCBI Taxonomy" id="51665"/>
    <lineage>
        <taxon>Bacteria</taxon>
        <taxon>Bacillati</taxon>
        <taxon>Bacillota</taxon>
        <taxon>Bacilli</taxon>
        <taxon>Lactobacillales</taxon>
        <taxon>Aerococcaceae</taxon>
        <taxon>Aerococcus</taxon>
    </lineage>
</organism>
<evidence type="ECO:0000256" key="6">
    <source>
        <dbReference type="ARBA" id="ARBA00023306"/>
    </source>
</evidence>
<keyword evidence="6 7" id="KW-0131">Cell cycle</keyword>
<proteinExistence type="inferred from homology"/>
<dbReference type="OrthoDB" id="2134768at2"/>
<evidence type="ECO:0000256" key="7">
    <source>
        <dbReference type="HAMAP-Rule" id="MF_00910"/>
    </source>
</evidence>
<dbReference type="InterPro" id="IPR011922">
    <property type="entry name" value="Cell_div_FtsL"/>
</dbReference>
<dbReference type="GO" id="GO:0043093">
    <property type="term" value="P:FtsZ-dependent cytokinesis"/>
    <property type="evidence" value="ECO:0007669"/>
    <property type="project" value="UniProtKB-UniRule"/>
</dbReference>
<dbReference type="NCBIfam" id="TIGR02209">
    <property type="entry name" value="ftsL_broad"/>
    <property type="match status" value="1"/>
</dbReference>
<dbReference type="Proteomes" id="UP000067698">
    <property type="component" value="Chromosome"/>
</dbReference>
<evidence type="ECO:0000256" key="4">
    <source>
        <dbReference type="ARBA" id="ARBA00022989"/>
    </source>
</evidence>
<dbReference type="GO" id="GO:0005886">
    <property type="term" value="C:plasma membrane"/>
    <property type="evidence" value="ECO:0007669"/>
    <property type="project" value="UniProtKB-SubCell"/>
</dbReference>